<accession>A0A5J9TWJ6</accession>
<feature type="domain" description="Nal1 C-terminal" evidence="3">
    <location>
        <begin position="285"/>
        <end position="423"/>
    </location>
</feature>
<dbReference type="GO" id="GO:0008374">
    <property type="term" value="F:O-acyltransferase activity"/>
    <property type="evidence" value="ECO:0007669"/>
    <property type="project" value="InterPro"/>
</dbReference>
<reference evidence="4 5" key="1">
    <citation type="journal article" date="2019" name="Sci. Rep.">
        <title>A high-quality genome of Eragrostis curvula grass provides insights into Poaceae evolution and supports new strategies to enhance forage quality.</title>
        <authorList>
            <person name="Carballo J."/>
            <person name="Santos B.A.C.M."/>
            <person name="Zappacosta D."/>
            <person name="Garbus I."/>
            <person name="Selva J.P."/>
            <person name="Gallo C.A."/>
            <person name="Diaz A."/>
            <person name="Albertini E."/>
            <person name="Caccamo M."/>
            <person name="Echenique V."/>
        </authorList>
    </citation>
    <scope>NUCLEOTIDE SEQUENCE [LARGE SCALE GENOMIC DNA]</scope>
    <source>
        <strain evidence="5">cv. Victoria</strain>
        <tissue evidence="4">Leaf</tissue>
    </source>
</reference>
<dbReference type="Pfam" id="PF02450">
    <property type="entry name" value="LCAT"/>
    <property type="match status" value="1"/>
</dbReference>
<evidence type="ECO:0000259" key="2">
    <source>
        <dbReference type="Pfam" id="PF25608"/>
    </source>
</evidence>
<dbReference type="InterPro" id="IPR057905">
    <property type="entry name" value="Nal1_N"/>
</dbReference>
<protein>
    <submittedName>
        <fullName evidence="4">Uncharacterized protein</fullName>
    </submittedName>
</protein>
<keyword evidence="5" id="KW-1185">Reference proteome</keyword>
<organism evidence="4 5">
    <name type="scientific">Eragrostis curvula</name>
    <name type="common">weeping love grass</name>
    <dbReference type="NCBI Taxonomy" id="38414"/>
    <lineage>
        <taxon>Eukaryota</taxon>
        <taxon>Viridiplantae</taxon>
        <taxon>Streptophyta</taxon>
        <taxon>Embryophyta</taxon>
        <taxon>Tracheophyta</taxon>
        <taxon>Spermatophyta</taxon>
        <taxon>Magnoliopsida</taxon>
        <taxon>Liliopsida</taxon>
        <taxon>Poales</taxon>
        <taxon>Poaceae</taxon>
        <taxon>PACMAD clade</taxon>
        <taxon>Chloridoideae</taxon>
        <taxon>Eragrostideae</taxon>
        <taxon>Eragrostidinae</taxon>
        <taxon>Eragrostis</taxon>
    </lineage>
</organism>
<feature type="domain" description="Nal1 C-terminal" evidence="3">
    <location>
        <begin position="181"/>
        <end position="284"/>
    </location>
</feature>
<dbReference type="SUPFAM" id="SSF50494">
    <property type="entry name" value="Trypsin-like serine proteases"/>
    <property type="match status" value="1"/>
</dbReference>
<evidence type="ECO:0000313" key="4">
    <source>
        <dbReference type="EMBL" id="TVU15760.1"/>
    </source>
</evidence>
<evidence type="ECO:0000259" key="3">
    <source>
        <dbReference type="Pfam" id="PF25819"/>
    </source>
</evidence>
<gene>
    <name evidence="4" type="ORF">EJB05_39298</name>
</gene>
<dbReference type="InterPro" id="IPR029058">
    <property type="entry name" value="AB_hydrolase_fold"/>
</dbReference>
<dbReference type="Pfam" id="PF25608">
    <property type="entry name" value="NAL1_N"/>
    <property type="match status" value="1"/>
</dbReference>
<dbReference type="Gene3D" id="3.40.50.1820">
    <property type="entry name" value="alpha/beta hydrolase"/>
    <property type="match status" value="1"/>
</dbReference>
<dbReference type="InterPro" id="IPR057904">
    <property type="entry name" value="Nal1_C"/>
</dbReference>
<feature type="domain" description="Nal1 N-terminal" evidence="2">
    <location>
        <begin position="88"/>
        <end position="168"/>
    </location>
</feature>
<dbReference type="OrthoDB" id="190846at2759"/>
<dbReference type="PANTHER" id="PTHR31521">
    <property type="entry name" value="EXPRESSED PROTEIN"/>
    <property type="match status" value="1"/>
</dbReference>
<dbReference type="SUPFAM" id="SSF53474">
    <property type="entry name" value="alpha/beta-Hydrolases"/>
    <property type="match status" value="1"/>
</dbReference>
<name>A0A5J9TWJ6_9POAL</name>
<dbReference type="Pfam" id="PF25819">
    <property type="entry name" value="Nal1_C"/>
    <property type="match status" value="2"/>
</dbReference>
<dbReference type="Proteomes" id="UP000324897">
    <property type="component" value="Unassembled WGS sequence"/>
</dbReference>
<dbReference type="InterPro" id="IPR057906">
    <property type="entry name" value="Nal1"/>
</dbReference>
<dbReference type="AlphaFoldDB" id="A0A5J9TWJ6"/>
<dbReference type="EMBL" id="RWGY01000031">
    <property type="protein sequence ID" value="TVU15760.1"/>
    <property type="molecule type" value="Genomic_DNA"/>
</dbReference>
<comment type="caution">
    <text evidence="4">The sequence shown here is derived from an EMBL/GenBank/DDBJ whole genome shotgun (WGS) entry which is preliminary data.</text>
</comment>
<evidence type="ECO:0000256" key="1">
    <source>
        <dbReference type="SAM" id="MobiDB-lite"/>
    </source>
</evidence>
<dbReference type="Gramene" id="TVU15760">
    <property type="protein sequence ID" value="TVU15760"/>
    <property type="gene ID" value="EJB05_39298"/>
</dbReference>
<sequence>MKPSDDRVQLSGFAQSEESSLDEGHQSFPCSPSMQPIASGCTHTENSAAYFLWPTSNLQHCAAEGRANYFGNLSKGLLPKSGRLPKGQQANSLLDLMTIRAFHSKILRRFSLGTAVGFRIRKGVLTDIPAILVFVARKVHKKWLIPVTQCLPAIVEGPGGVWCDVDVVEFSYYGAPAQTPKEQMFSELVDRLCGSDECIGSGSQVASQDTFGTLGAVVKRRTGNKQVGFLTNRHVAVDLDYPNQKMFHPLPPNLGPGVYLGAVERATSFITDDVWYGIYAGTNPVRGVGDIGDVKFIDLQCPLKSLIGRQVCKVGRSSGHTTGTVVAYALEYNDEKGISFFTDLLVVGENRQTFDLEGDSGSLIILTGQDGEKPRPIGIIWGGTANRGRLKLTSDHGPENWTSGVDLGRLLDRLELDLIITDESLKESVQQQRIALVAAANSAVGESSTAVVTVPEEKVEEVFEPLGIKIEQLPRPDIPASGTEGEDAAVINVEEHQFISNFGGISPVRDDQDAPRHIANLNNPSVEELAMSLHLGDREPKRLRIDPESELDLEKMPAVILQFCCAYENAESPVLEDNAGAGKELIRAIELWLRIAKEQVPLVDPTLDPVLLVPGIAGSILEAADDAGNKERVWVRILAAEHEFRDKLWSKFDASTGKTVSVNEKTHIVVPEDRYGLYAIDTLDPDMIIGDDTVYYYHDMIVEMIKWGYQEGKTLFGFGYDFRQSNRLSETLDRFSKKLESVYKASGGKKINLITHSMGGLLVKCFASLHSDVFEKYVKSWIAIAAPFQGAPGYINTSLLNGMSFVEGWESKFFISKWSMQQLIWRGKLDDNGKKNALLESYEPAEAIKMIEKALSEHEIVSNGMHIPLPLNSDILKWAKETHDILCSTKLPESVKFYNIYGIDYDTPHTVCYGSEHHPISNISHLLHAQGKYVYVDGDGSVPVESAKADGLNAVARVGVAADHRGIICNHQVFRIVQHWLHAGEPDPFYDPLTDYVILPTILEFERYCEKHGYRTSVKEDWEIISPDDDDIIRPAELPPMVSKLSASREGKEGSLEEAQATIIVHPENKGRQHVEVRAVGVSHDG</sequence>
<dbReference type="PANTHER" id="PTHR31521:SF4">
    <property type="entry name" value="PROTEIN NARROW LEAF 1"/>
    <property type="match status" value="1"/>
</dbReference>
<dbReference type="GO" id="GO:0006629">
    <property type="term" value="P:lipid metabolic process"/>
    <property type="evidence" value="ECO:0007669"/>
    <property type="project" value="InterPro"/>
</dbReference>
<dbReference type="InterPro" id="IPR003386">
    <property type="entry name" value="LACT/PDAT_acylTrfase"/>
</dbReference>
<feature type="region of interest" description="Disordered" evidence="1">
    <location>
        <begin position="1"/>
        <end position="29"/>
    </location>
</feature>
<dbReference type="InterPro" id="IPR009003">
    <property type="entry name" value="Peptidase_S1_PA"/>
</dbReference>
<proteinExistence type="predicted"/>
<evidence type="ECO:0000313" key="5">
    <source>
        <dbReference type="Proteomes" id="UP000324897"/>
    </source>
</evidence>